<name>W4QE76_9BACI</name>
<evidence type="ECO:0000313" key="2">
    <source>
        <dbReference type="Proteomes" id="UP000018895"/>
    </source>
</evidence>
<protein>
    <submittedName>
        <fullName evidence="1">Uncharacterized protein</fullName>
    </submittedName>
</protein>
<evidence type="ECO:0000313" key="1">
    <source>
        <dbReference type="EMBL" id="GAE30365.1"/>
    </source>
</evidence>
<dbReference type="EMBL" id="BAUU01000011">
    <property type="protein sequence ID" value="GAE30365.1"/>
    <property type="molecule type" value="Genomic_DNA"/>
</dbReference>
<proteinExistence type="predicted"/>
<reference evidence="1" key="1">
    <citation type="journal article" date="2014" name="Genome Announc.">
        <title>Draft Genome Sequences of Three Alkaliphilic Bacillus Strains, Bacillus wakoensis JCM 9140T, Bacillus akibai JCM 9157T, and Bacillus hemicellulosilyticus JCM 9152T.</title>
        <authorList>
            <person name="Yuki M."/>
            <person name="Oshima K."/>
            <person name="Suda W."/>
            <person name="Oshida Y."/>
            <person name="Kitamura K."/>
            <person name="Iida T."/>
            <person name="Hattori M."/>
            <person name="Ohkuma M."/>
        </authorList>
    </citation>
    <scope>NUCLEOTIDE SEQUENCE [LARGE SCALE GENOMIC DNA]</scope>
    <source>
        <strain evidence="1">JCM 9152</strain>
    </source>
</reference>
<keyword evidence="2" id="KW-1185">Reference proteome</keyword>
<gene>
    <name evidence="1" type="ORF">JCM9152_1771</name>
</gene>
<accession>W4QE76</accession>
<organism evidence="1 2">
    <name type="scientific">Halalkalibacter hemicellulosilyticusJCM 9152</name>
    <dbReference type="NCBI Taxonomy" id="1236971"/>
    <lineage>
        <taxon>Bacteria</taxon>
        <taxon>Bacillati</taxon>
        <taxon>Bacillota</taxon>
        <taxon>Bacilli</taxon>
        <taxon>Bacillales</taxon>
        <taxon>Bacillaceae</taxon>
        <taxon>Halalkalibacter</taxon>
    </lineage>
</organism>
<comment type="caution">
    <text evidence="1">The sequence shown here is derived from an EMBL/GenBank/DDBJ whole genome shotgun (WGS) entry which is preliminary data.</text>
</comment>
<dbReference type="Proteomes" id="UP000018895">
    <property type="component" value="Unassembled WGS sequence"/>
</dbReference>
<sequence>MLIVLNNFGCLSEGISRLKHKASVIELIRKKIINAKKLLITNMHLPPDEQ</sequence>
<dbReference type="AlphaFoldDB" id="W4QE76"/>